<name>A0A8S5N029_9CAUD</name>
<evidence type="ECO:0000313" key="1">
    <source>
        <dbReference type="EMBL" id="DAD87961.1"/>
    </source>
</evidence>
<accession>A0A8S5N029</accession>
<sequence length="84" mass="9724">MRNLNSSHRLGFRFGFAEKRGATCGSAKTKTIKPKPLYVYVRDSYNVHTRTHTYVRARVRVRARMENLSRSLGFWFGSFPGAVR</sequence>
<reference evidence="1" key="1">
    <citation type="journal article" date="2021" name="Proc. Natl. Acad. Sci. U.S.A.">
        <title>A Catalog of Tens of Thousands of Viruses from Human Metagenomes Reveals Hidden Associations with Chronic Diseases.</title>
        <authorList>
            <person name="Tisza M.J."/>
            <person name="Buck C.B."/>
        </authorList>
    </citation>
    <scope>NUCLEOTIDE SEQUENCE</scope>
    <source>
        <strain evidence="1">CtZi05</strain>
    </source>
</reference>
<proteinExistence type="predicted"/>
<protein>
    <submittedName>
        <fullName evidence="1">Uncharacterized protein</fullName>
    </submittedName>
</protein>
<organism evidence="1">
    <name type="scientific">Siphoviridae sp. ctZi05</name>
    <dbReference type="NCBI Taxonomy" id="2826385"/>
    <lineage>
        <taxon>Viruses</taxon>
        <taxon>Duplodnaviria</taxon>
        <taxon>Heunggongvirae</taxon>
        <taxon>Uroviricota</taxon>
        <taxon>Caudoviricetes</taxon>
    </lineage>
</organism>
<dbReference type="EMBL" id="BK015032">
    <property type="protein sequence ID" value="DAD87961.1"/>
    <property type="molecule type" value="Genomic_DNA"/>
</dbReference>